<keyword evidence="1" id="KW-0472">Membrane</keyword>
<dbReference type="AlphaFoldDB" id="A0A454CM15"/>
<sequence length="65" mass="7216">MFICFGARLYTFSVSASHVLSGGTICIVLALTSPFAVSNSDPISLALLLFRGFYYVRIVFLWCCR</sequence>
<name>A0A454CM15_VIBHA</name>
<comment type="caution">
    <text evidence="2">The sequence shown here is derived from an EMBL/GenBank/DDBJ whole genome shotgun (WGS) entry which is preliminary data.</text>
</comment>
<evidence type="ECO:0000256" key="1">
    <source>
        <dbReference type="SAM" id="Phobius"/>
    </source>
</evidence>
<protein>
    <submittedName>
        <fullName evidence="2">Putative membrane protein</fullName>
    </submittedName>
</protein>
<keyword evidence="1" id="KW-0812">Transmembrane</keyword>
<organism evidence="2 3">
    <name type="scientific">Vibrio harveyi</name>
    <name type="common">Beneckea harveyi</name>
    <dbReference type="NCBI Taxonomy" id="669"/>
    <lineage>
        <taxon>Bacteria</taxon>
        <taxon>Pseudomonadati</taxon>
        <taxon>Pseudomonadota</taxon>
        <taxon>Gammaproteobacteria</taxon>
        <taxon>Vibrionales</taxon>
        <taxon>Vibrionaceae</taxon>
        <taxon>Vibrio</taxon>
    </lineage>
</organism>
<dbReference type="EMBL" id="AJSR01002928">
    <property type="protein sequence ID" value="EKM20495.1"/>
    <property type="molecule type" value="Genomic_DNA"/>
</dbReference>
<dbReference type="Proteomes" id="UP000008367">
    <property type="component" value="Unassembled WGS sequence"/>
</dbReference>
<evidence type="ECO:0000313" key="2">
    <source>
        <dbReference type="EMBL" id="EKM20495.1"/>
    </source>
</evidence>
<gene>
    <name evidence="2" type="ORF">VCHENC02_0549</name>
</gene>
<feature type="transmembrane region" description="Helical" evidence="1">
    <location>
        <begin position="43"/>
        <end position="64"/>
    </location>
</feature>
<accession>A0A454CM15</accession>
<feature type="transmembrane region" description="Helical" evidence="1">
    <location>
        <begin position="12"/>
        <end position="37"/>
    </location>
</feature>
<proteinExistence type="predicted"/>
<keyword evidence="1" id="KW-1133">Transmembrane helix</keyword>
<evidence type="ECO:0000313" key="3">
    <source>
        <dbReference type="Proteomes" id="UP000008367"/>
    </source>
</evidence>
<reference evidence="2 3" key="1">
    <citation type="submission" date="2012-10" db="EMBL/GenBank/DDBJ databases">
        <title>Genome sequence of Vibrio Cholerae HENC-02.</title>
        <authorList>
            <person name="Eppinger M."/>
            <person name="Hasan N.A."/>
            <person name="Sengamalay N."/>
            <person name="Hine E."/>
            <person name="Su Q."/>
            <person name="Daugherty S.C."/>
            <person name="Young S."/>
            <person name="Sadzewicz L."/>
            <person name="Tallon L."/>
            <person name="Cebula T.A."/>
            <person name="Ravel J."/>
            <person name="Colwell R.R."/>
        </authorList>
    </citation>
    <scope>NUCLEOTIDE SEQUENCE [LARGE SCALE GENOMIC DNA]</scope>
    <source>
        <strain evidence="2 3">HENC-02</strain>
    </source>
</reference>